<proteinExistence type="predicted"/>
<dbReference type="SUPFAM" id="SSF48403">
    <property type="entry name" value="Ankyrin repeat"/>
    <property type="match status" value="1"/>
</dbReference>
<accession>A0AA36IK18</accession>
<protein>
    <recommendedName>
        <fullName evidence="5">Ankyrin repeat domain-containing protein 1</fullName>
    </recommendedName>
</protein>
<name>A0AA36IK18_9DINO</name>
<dbReference type="InterPro" id="IPR036770">
    <property type="entry name" value="Ankyrin_rpt-contain_sf"/>
</dbReference>
<dbReference type="PROSITE" id="PS50297">
    <property type="entry name" value="ANK_REP_REGION"/>
    <property type="match status" value="1"/>
</dbReference>
<keyword evidence="1" id="KW-0040">ANK repeat</keyword>
<dbReference type="Pfam" id="PF00023">
    <property type="entry name" value="Ank"/>
    <property type="match status" value="1"/>
</dbReference>
<evidence type="ECO:0000256" key="2">
    <source>
        <dbReference type="SAM" id="Coils"/>
    </source>
</evidence>
<comment type="caution">
    <text evidence="3">The sequence shown here is derived from an EMBL/GenBank/DDBJ whole genome shotgun (WGS) entry which is preliminary data.</text>
</comment>
<keyword evidence="2" id="KW-0175">Coiled coil</keyword>
<feature type="repeat" description="ANK" evidence="1">
    <location>
        <begin position="87"/>
        <end position="119"/>
    </location>
</feature>
<feature type="coiled-coil region" evidence="2">
    <location>
        <begin position="33"/>
        <end position="60"/>
    </location>
</feature>
<sequence>MQVIEDSCFEQVGGRCKLKCDPPVSLLKGDIVVAERLKQIRQRRKEREELKRRRQEKNLALVRDFLASNNFDKEDLNAPKVECFGLRKCYPLQRAVKDENMDMVRLLLRFGADPQVKDMSAISS</sequence>
<dbReference type="AlphaFoldDB" id="A0AA36IK18"/>
<gene>
    <name evidence="3" type="ORF">EVOR1521_LOCUS14758</name>
</gene>
<evidence type="ECO:0008006" key="5">
    <source>
        <dbReference type="Google" id="ProtNLM"/>
    </source>
</evidence>
<dbReference type="EMBL" id="CAUJNA010001791">
    <property type="protein sequence ID" value="CAJ1389060.1"/>
    <property type="molecule type" value="Genomic_DNA"/>
</dbReference>
<dbReference type="Gene3D" id="1.25.40.20">
    <property type="entry name" value="Ankyrin repeat-containing domain"/>
    <property type="match status" value="1"/>
</dbReference>
<organism evidence="3 4">
    <name type="scientific">Effrenium voratum</name>
    <dbReference type="NCBI Taxonomy" id="2562239"/>
    <lineage>
        <taxon>Eukaryota</taxon>
        <taxon>Sar</taxon>
        <taxon>Alveolata</taxon>
        <taxon>Dinophyceae</taxon>
        <taxon>Suessiales</taxon>
        <taxon>Symbiodiniaceae</taxon>
        <taxon>Effrenium</taxon>
    </lineage>
</organism>
<evidence type="ECO:0000313" key="3">
    <source>
        <dbReference type="EMBL" id="CAJ1389060.1"/>
    </source>
</evidence>
<dbReference type="PROSITE" id="PS50088">
    <property type="entry name" value="ANK_REPEAT"/>
    <property type="match status" value="1"/>
</dbReference>
<keyword evidence="4" id="KW-1185">Reference proteome</keyword>
<dbReference type="InterPro" id="IPR002110">
    <property type="entry name" value="Ankyrin_rpt"/>
</dbReference>
<reference evidence="3" key="1">
    <citation type="submission" date="2023-08" db="EMBL/GenBank/DDBJ databases">
        <authorList>
            <person name="Chen Y."/>
            <person name="Shah S."/>
            <person name="Dougan E. K."/>
            <person name="Thang M."/>
            <person name="Chan C."/>
        </authorList>
    </citation>
    <scope>NUCLEOTIDE SEQUENCE</scope>
</reference>
<dbReference type="Proteomes" id="UP001178507">
    <property type="component" value="Unassembled WGS sequence"/>
</dbReference>
<evidence type="ECO:0000313" key="4">
    <source>
        <dbReference type="Proteomes" id="UP001178507"/>
    </source>
</evidence>
<evidence type="ECO:0000256" key="1">
    <source>
        <dbReference type="PROSITE-ProRule" id="PRU00023"/>
    </source>
</evidence>